<name>A0A1J3JIT2_NOCCA</name>
<accession>A0A1J3JIT2</accession>
<protein>
    <submittedName>
        <fullName evidence="1">Uncharacterized protein</fullName>
    </submittedName>
</protein>
<dbReference type="AlphaFoldDB" id="A0A1J3JIT2"/>
<gene>
    <name evidence="1" type="ORF">MP_TR18662_c0_g1_i1_g.53229</name>
</gene>
<reference evidence="1" key="1">
    <citation type="submission" date="2016-07" db="EMBL/GenBank/DDBJ databases">
        <title>De novo transcriptome assembly of four accessions of the metal hyperaccumulator plant Noccaea caerulescens.</title>
        <authorList>
            <person name="Blande D."/>
            <person name="Halimaa P."/>
            <person name="Tervahauta A.I."/>
            <person name="Aarts M.G."/>
            <person name="Karenlampi S.O."/>
        </authorList>
    </citation>
    <scope>NUCLEOTIDE SEQUENCE</scope>
</reference>
<organism evidence="1">
    <name type="scientific">Noccaea caerulescens</name>
    <name type="common">Alpine penny-cress</name>
    <name type="synonym">Thlaspi caerulescens</name>
    <dbReference type="NCBI Taxonomy" id="107243"/>
    <lineage>
        <taxon>Eukaryota</taxon>
        <taxon>Viridiplantae</taxon>
        <taxon>Streptophyta</taxon>
        <taxon>Embryophyta</taxon>
        <taxon>Tracheophyta</taxon>
        <taxon>Spermatophyta</taxon>
        <taxon>Magnoliopsida</taxon>
        <taxon>eudicotyledons</taxon>
        <taxon>Gunneridae</taxon>
        <taxon>Pentapetalae</taxon>
        <taxon>rosids</taxon>
        <taxon>malvids</taxon>
        <taxon>Brassicales</taxon>
        <taxon>Brassicaceae</taxon>
        <taxon>Coluteocarpeae</taxon>
        <taxon>Noccaea</taxon>
    </lineage>
</organism>
<dbReference type="EMBL" id="GEVM01013693">
    <property type="protein sequence ID" value="JAU92245.1"/>
    <property type="molecule type" value="Transcribed_RNA"/>
</dbReference>
<evidence type="ECO:0000313" key="1">
    <source>
        <dbReference type="EMBL" id="JAU92245.1"/>
    </source>
</evidence>
<proteinExistence type="predicted"/>
<sequence>MICNTQIYHDANAIACLLMELCLVFPSFSCCRRNRSSHVHATFFHHAAKRPLLHTYMRKKSPLRSEGLFLATNVCTVYSRFSL</sequence>